<dbReference type="Gene3D" id="6.10.140.1330">
    <property type="match status" value="1"/>
</dbReference>
<evidence type="ECO:0000256" key="9">
    <source>
        <dbReference type="ARBA" id="ARBA00023136"/>
    </source>
</evidence>
<name>A0A3P6HG47_BRAOL</name>
<evidence type="ECO:0000313" key="15">
    <source>
        <dbReference type="EMBL" id="VDD64909.1"/>
    </source>
</evidence>
<keyword evidence="6 13" id="KW-1133">Transmembrane helix</keyword>
<evidence type="ECO:0000259" key="14">
    <source>
        <dbReference type="Pfam" id="PF00999"/>
    </source>
</evidence>
<evidence type="ECO:0000256" key="10">
    <source>
        <dbReference type="ARBA" id="ARBA00023201"/>
    </source>
</evidence>
<evidence type="ECO:0000256" key="1">
    <source>
        <dbReference type="ARBA" id="ARBA00004141"/>
    </source>
</evidence>
<accession>A0A3P6HG47</accession>
<feature type="transmembrane region" description="Helical" evidence="13">
    <location>
        <begin position="162"/>
        <end position="185"/>
    </location>
</feature>
<dbReference type="InterPro" id="IPR004709">
    <property type="entry name" value="NaH_exchanger"/>
</dbReference>
<keyword evidence="3" id="KW-0633">Potassium transport</keyword>
<evidence type="ECO:0000256" key="4">
    <source>
        <dbReference type="ARBA" id="ARBA00022692"/>
    </source>
</evidence>
<feature type="transmembrane region" description="Helical" evidence="13">
    <location>
        <begin position="20"/>
        <end position="42"/>
    </location>
</feature>
<comment type="catalytic activity">
    <reaction evidence="11">
        <text>Na(+)(in) + H(+)(out) = Na(+)(out) + H(+)(in)</text>
        <dbReference type="Rhea" id="RHEA:29419"/>
        <dbReference type="ChEBI" id="CHEBI:15378"/>
        <dbReference type="ChEBI" id="CHEBI:29101"/>
    </reaction>
</comment>
<feature type="transmembrane region" description="Helical" evidence="13">
    <location>
        <begin position="317"/>
        <end position="339"/>
    </location>
</feature>
<keyword evidence="4 13" id="KW-0812">Transmembrane</keyword>
<evidence type="ECO:0000256" key="12">
    <source>
        <dbReference type="ARBA" id="ARBA00047912"/>
    </source>
</evidence>
<evidence type="ECO:0000256" key="7">
    <source>
        <dbReference type="ARBA" id="ARBA00023053"/>
    </source>
</evidence>
<dbReference type="GO" id="GO:0005768">
    <property type="term" value="C:endosome"/>
    <property type="evidence" value="ECO:0007669"/>
    <property type="project" value="TreeGrafter"/>
</dbReference>
<evidence type="ECO:0000256" key="5">
    <source>
        <dbReference type="ARBA" id="ARBA00022958"/>
    </source>
</evidence>
<feature type="transmembrane region" description="Helical" evidence="13">
    <location>
        <begin position="439"/>
        <end position="458"/>
    </location>
</feature>
<evidence type="ECO:0000256" key="8">
    <source>
        <dbReference type="ARBA" id="ARBA00023065"/>
    </source>
</evidence>
<feature type="domain" description="Cation/H+ exchanger transmembrane" evidence="14">
    <location>
        <begin position="36"/>
        <end position="248"/>
    </location>
</feature>
<reference evidence="15" key="1">
    <citation type="submission" date="2018-11" db="EMBL/GenBank/DDBJ databases">
        <authorList>
            <consortium name="Genoscope - CEA"/>
            <person name="William W."/>
        </authorList>
    </citation>
    <scope>NUCLEOTIDE SEQUENCE</scope>
</reference>
<evidence type="ECO:0000256" key="13">
    <source>
        <dbReference type="SAM" id="Phobius"/>
    </source>
</evidence>
<dbReference type="EMBL" id="LR031880">
    <property type="protein sequence ID" value="VDD64909.1"/>
    <property type="molecule type" value="Genomic_DNA"/>
</dbReference>
<dbReference type="AlphaFoldDB" id="A0A3P6HG47"/>
<evidence type="ECO:0000256" key="11">
    <source>
        <dbReference type="ARBA" id="ARBA00047524"/>
    </source>
</evidence>
<feature type="transmembrane region" description="Helical" evidence="13">
    <location>
        <begin position="464"/>
        <end position="485"/>
    </location>
</feature>
<evidence type="ECO:0000256" key="3">
    <source>
        <dbReference type="ARBA" id="ARBA00022538"/>
    </source>
</evidence>
<keyword evidence="8" id="KW-0406">Ion transport</keyword>
<dbReference type="PANTHER" id="PTHR10110:SF127">
    <property type="entry name" value="SODIUM_HYDROGEN EXCHANGER 5-RELATED"/>
    <property type="match status" value="1"/>
</dbReference>
<dbReference type="GO" id="GO:0015386">
    <property type="term" value="F:potassium:proton antiporter activity"/>
    <property type="evidence" value="ECO:0007669"/>
    <property type="project" value="TreeGrafter"/>
</dbReference>
<keyword evidence="2" id="KW-0813">Transport</keyword>
<dbReference type="GO" id="GO:0015385">
    <property type="term" value="F:sodium:proton antiporter activity"/>
    <property type="evidence" value="ECO:0007669"/>
    <property type="project" value="InterPro"/>
</dbReference>
<proteinExistence type="predicted"/>
<evidence type="ECO:0000256" key="6">
    <source>
        <dbReference type="ARBA" id="ARBA00022989"/>
    </source>
</evidence>
<feature type="transmembrane region" description="Helical" evidence="13">
    <location>
        <begin position="246"/>
        <end position="266"/>
    </location>
</feature>
<feature type="transmembrane region" description="Helical" evidence="13">
    <location>
        <begin position="393"/>
        <end position="418"/>
    </location>
</feature>
<dbReference type="InterPro" id="IPR018422">
    <property type="entry name" value="Cation/H_exchanger_CPA1"/>
</dbReference>
<dbReference type="Pfam" id="PF00999">
    <property type="entry name" value="Na_H_Exchanger"/>
    <property type="match status" value="2"/>
</dbReference>
<comment type="catalytic activity">
    <reaction evidence="12">
        <text>K(+)(in) + H(+)(out) = K(+)(out) + H(+)(in)</text>
        <dbReference type="Rhea" id="RHEA:29467"/>
        <dbReference type="ChEBI" id="CHEBI:15378"/>
        <dbReference type="ChEBI" id="CHEBI:29103"/>
    </reaction>
</comment>
<feature type="transmembrane region" description="Helical" evidence="13">
    <location>
        <begin position="125"/>
        <end position="150"/>
    </location>
</feature>
<dbReference type="GO" id="GO:0005886">
    <property type="term" value="C:plasma membrane"/>
    <property type="evidence" value="ECO:0007669"/>
    <property type="project" value="TreeGrafter"/>
</dbReference>
<keyword evidence="9 13" id="KW-0472">Membrane</keyword>
<dbReference type="InterPro" id="IPR006153">
    <property type="entry name" value="Cation/H_exchanger_TM"/>
</dbReference>
<sequence length="607" mass="68166">MPEISPAIHDPQGQEKQQQAAGVGILLQITMLVLSFVLGHVLRRHKFYYLPEASASLLIGLIVGGLANVSNTETSIRTWFNFHDEFFFLFLLPPIILYPLFHFFLDVLVCTQSGFSLQPKPFFSNFGAIVTFSVLGTFVASIVTGVLVYLGGVMFLMYRLPFVECLMFGSLISATDPVTVLSIFQELGSDVNLYALVFGESVLNDAMAISLYRTMSLVRSHSAGQNFFMVIIRFLETFVGSMSAGLLLLSASSFFVYIFHLCFSNLRKAIYKYQTKYYLKHLNTCFVVVSLNAKHLFKYAGLDVDNLQNLECCLFVLFPYFSYMLAEGLSLSGIVSILFTGIVMKHYTYSNLSTNSQRFVSAFFHLISSLAETFVFIYMGFDIAMEKHSWSHVGFIFFSICLLLFVYVLLRAANVFGCGYLVNLARPAHRKIPMTHQKALWYSGLRGAMAFALALQSVHELPDGHGQTIFTATTAIVVVTVLLIGGSTGTMLEALEVVGDSRDTSLGDGFEVVNNRYMTRFDDEGSPSESGFRTKLREFHKSAKSFSELDRNYLTPFFTSNNGDYDEDDDINNDQHHDLKRSGLLLCAEERIPFTRRGNFNNRGLNF</sequence>
<dbReference type="GO" id="GO:0051453">
    <property type="term" value="P:regulation of intracellular pH"/>
    <property type="evidence" value="ECO:0007669"/>
    <property type="project" value="TreeGrafter"/>
</dbReference>
<evidence type="ECO:0000256" key="2">
    <source>
        <dbReference type="ARBA" id="ARBA00022448"/>
    </source>
</evidence>
<feature type="domain" description="Cation/H+ exchanger transmembrane" evidence="14">
    <location>
        <begin position="299"/>
        <end position="493"/>
    </location>
</feature>
<feature type="transmembrane region" description="Helical" evidence="13">
    <location>
        <begin position="48"/>
        <end position="66"/>
    </location>
</feature>
<feature type="transmembrane region" description="Helical" evidence="13">
    <location>
        <begin position="359"/>
        <end position="381"/>
    </location>
</feature>
<feature type="transmembrane region" description="Helical" evidence="13">
    <location>
        <begin position="278"/>
        <end position="297"/>
    </location>
</feature>
<keyword evidence="5" id="KW-0630">Potassium</keyword>
<dbReference type="PANTHER" id="PTHR10110">
    <property type="entry name" value="SODIUM/HYDROGEN EXCHANGER"/>
    <property type="match status" value="1"/>
</dbReference>
<organism evidence="15">
    <name type="scientific">Brassica oleracea</name>
    <name type="common">Wild cabbage</name>
    <dbReference type="NCBI Taxonomy" id="3712"/>
    <lineage>
        <taxon>Eukaryota</taxon>
        <taxon>Viridiplantae</taxon>
        <taxon>Streptophyta</taxon>
        <taxon>Embryophyta</taxon>
        <taxon>Tracheophyta</taxon>
        <taxon>Spermatophyta</taxon>
        <taxon>Magnoliopsida</taxon>
        <taxon>eudicotyledons</taxon>
        <taxon>Gunneridae</taxon>
        <taxon>Pentapetalae</taxon>
        <taxon>rosids</taxon>
        <taxon>malvids</taxon>
        <taxon>Brassicales</taxon>
        <taxon>Brassicaceae</taxon>
        <taxon>Brassiceae</taxon>
        <taxon>Brassica</taxon>
    </lineage>
</organism>
<dbReference type="PRINTS" id="PR01084">
    <property type="entry name" value="NAHEXCHNGR"/>
</dbReference>
<gene>
    <name evidence="15" type="ORF">BOLC6T40362H</name>
</gene>
<protein>
    <recommendedName>
        <fullName evidence="14">Cation/H+ exchanger transmembrane domain-containing protein</fullName>
    </recommendedName>
</protein>
<keyword evidence="7" id="KW-0915">Sodium</keyword>
<comment type="subcellular location">
    <subcellularLocation>
        <location evidence="1">Membrane</location>
        <topology evidence="1">Multi-pass membrane protein</topology>
    </subcellularLocation>
</comment>
<keyword evidence="10" id="KW-0739">Sodium transport</keyword>
<dbReference type="GO" id="GO:0098719">
    <property type="term" value="P:sodium ion import across plasma membrane"/>
    <property type="evidence" value="ECO:0007669"/>
    <property type="project" value="TreeGrafter"/>
</dbReference>
<feature type="transmembrane region" description="Helical" evidence="13">
    <location>
        <begin position="86"/>
        <end position="105"/>
    </location>
</feature>